<dbReference type="KEGG" id="ksk:KSE_35910"/>
<dbReference type="PATRIC" id="fig|452652.3.peg.3588"/>
<dbReference type="InterPro" id="IPR001482">
    <property type="entry name" value="T2SS/T4SS_dom"/>
</dbReference>
<comment type="similarity">
    <text evidence="1">Belongs to the GSP E family.</text>
</comment>
<dbReference type="Gene3D" id="3.30.450.380">
    <property type="match status" value="1"/>
</dbReference>
<evidence type="ECO:0000313" key="5">
    <source>
        <dbReference type="Proteomes" id="UP000007076"/>
    </source>
</evidence>
<dbReference type="PANTHER" id="PTHR30486:SF6">
    <property type="entry name" value="TYPE IV PILUS RETRACTATION ATPASE PILT"/>
    <property type="match status" value="1"/>
</dbReference>
<organism evidence="4 5">
    <name type="scientific">Kitasatospora setae (strain ATCC 33774 / DSM 43861 / JCM 3304 / KCC A-0304 / NBRC 14216 / KM-6054)</name>
    <name type="common">Streptomyces setae</name>
    <dbReference type="NCBI Taxonomy" id="452652"/>
    <lineage>
        <taxon>Bacteria</taxon>
        <taxon>Bacillati</taxon>
        <taxon>Actinomycetota</taxon>
        <taxon>Actinomycetes</taxon>
        <taxon>Kitasatosporales</taxon>
        <taxon>Streptomycetaceae</taxon>
        <taxon>Kitasatospora</taxon>
    </lineage>
</organism>
<dbReference type="SUPFAM" id="SSF52540">
    <property type="entry name" value="P-loop containing nucleoside triphosphate hydrolases"/>
    <property type="match status" value="1"/>
</dbReference>
<dbReference type="EMBL" id="AP010968">
    <property type="protein sequence ID" value="BAJ29395.1"/>
    <property type="molecule type" value="Genomic_DNA"/>
</dbReference>
<sequence>MAAGPPVGPGAGPTPGEAAELVDAVRIRLAEAGAAPTAGSVAAALRAAGPPLGGADVLNAVRDLRAEIVGAGPLEPLLAEQGVTDVLVNGPDRIWVDRGRGLERASQVRFPNADAVRRLAHRLATAAGRRLDDARPWVDARLPDGTRLHAVLPPIAADCTHISLRTSRSEPFTLPELVAAGALPPSGADLLTAVLRARLSLLVSGGTGSGKTTLLAALLGLVPDDERIVLAEDSAELRPDHPHVVRLQSRPPNQESLGELTLRDLVRQALRMRPDRLVVGEVRGAEVVDLLAALNTGHEGGCGTVHANTAADVPARLEALGALAGLDRHALHSQLRAGLDTVVHLGRDRADGRRRVTGLHLLAGGPDGLTATTAAVHFDRGGRARPGPGWARLRELCAERGVDLPPHPEPSGADRSDQPDGAAGPIEATHPTGPIGRAEPTEPSGGGT</sequence>
<feature type="domain" description="Bacterial type II secretion system protein E" evidence="3">
    <location>
        <begin position="70"/>
        <end position="344"/>
    </location>
</feature>
<dbReference type="Pfam" id="PF00437">
    <property type="entry name" value="T2SSE"/>
    <property type="match status" value="1"/>
</dbReference>
<dbReference type="GO" id="GO:0016887">
    <property type="term" value="F:ATP hydrolysis activity"/>
    <property type="evidence" value="ECO:0007669"/>
    <property type="project" value="InterPro"/>
</dbReference>
<dbReference type="Gene3D" id="3.40.50.300">
    <property type="entry name" value="P-loop containing nucleotide triphosphate hydrolases"/>
    <property type="match status" value="1"/>
</dbReference>
<evidence type="ECO:0000259" key="3">
    <source>
        <dbReference type="Pfam" id="PF00437"/>
    </source>
</evidence>
<evidence type="ECO:0000256" key="1">
    <source>
        <dbReference type="ARBA" id="ARBA00006611"/>
    </source>
</evidence>
<protein>
    <recommendedName>
        <fullName evidence="3">Bacterial type II secretion system protein E domain-containing protein</fullName>
    </recommendedName>
</protein>
<accession>E4NDW4</accession>
<dbReference type="CDD" id="cd01130">
    <property type="entry name" value="VirB11-like_ATPase"/>
    <property type="match status" value="1"/>
</dbReference>
<keyword evidence="5" id="KW-1185">Reference proteome</keyword>
<feature type="region of interest" description="Disordered" evidence="2">
    <location>
        <begin position="401"/>
        <end position="448"/>
    </location>
</feature>
<dbReference type="InterPro" id="IPR050921">
    <property type="entry name" value="T4SS_GSP_E_ATPase"/>
</dbReference>
<dbReference type="NCBIfam" id="TIGR03819">
    <property type="entry name" value="heli_sec_ATPase"/>
    <property type="match status" value="1"/>
</dbReference>
<dbReference type="Proteomes" id="UP000007076">
    <property type="component" value="Chromosome"/>
</dbReference>
<dbReference type="AlphaFoldDB" id="E4NDW4"/>
<dbReference type="PANTHER" id="PTHR30486">
    <property type="entry name" value="TWITCHING MOTILITY PROTEIN PILT"/>
    <property type="match status" value="1"/>
</dbReference>
<evidence type="ECO:0000256" key="2">
    <source>
        <dbReference type="SAM" id="MobiDB-lite"/>
    </source>
</evidence>
<name>E4NDW4_KITSK</name>
<dbReference type="HOGENOM" id="CLU_005379_8_0_11"/>
<proteinExistence type="inferred from homology"/>
<dbReference type="STRING" id="452652.KSE_35910"/>
<dbReference type="InterPro" id="IPR022399">
    <property type="entry name" value="TadA-like_ATPase"/>
</dbReference>
<dbReference type="RefSeq" id="WP_014136701.1">
    <property type="nucleotide sequence ID" value="NC_016109.1"/>
</dbReference>
<dbReference type="eggNOG" id="COG4962">
    <property type="taxonomic scope" value="Bacteria"/>
</dbReference>
<reference evidence="4 5" key="1">
    <citation type="journal article" date="2010" name="DNA Res.">
        <title>Genome sequence of Kitasatospora setae NBRC 14216T: an evolutionary snapshot of the family Streptomycetaceae.</title>
        <authorList>
            <person name="Ichikawa N."/>
            <person name="Oguchi A."/>
            <person name="Ikeda H."/>
            <person name="Ishikawa J."/>
            <person name="Kitani S."/>
            <person name="Watanabe Y."/>
            <person name="Nakamura S."/>
            <person name="Katano Y."/>
            <person name="Kishi E."/>
            <person name="Sasagawa M."/>
            <person name="Ankai A."/>
            <person name="Fukui S."/>
            <person name="Hashimoto Y."/>
            <person name="Kamata S."/>
            <person name="Otoguro M."/>
            <person name="Tanikawa S."/>
            <person name="Nihira T."/>
            <person name="Horinouchi S."/>
            <person name="Ohnishi Y."/>
            <person name="Hayakawa M."/>
            <person name="Kuzuyama T."/>
            <person name="Arisawa A."/>
            <person name="Nomoto F."/>
            <person name="Miura H."/>
            <person name="Takahashi Y."/>
            <person name="Fujita N."/>
        </authorList>
    </citation>
    <scope>NUCLEOTIDE SEQUENCE [LARGE SCALE GENOMIC DNA]</scope>
    <source>
        <strain evidence="5">ATCC 33774 / DSM 43861 / JCM 3304 / KCC A-0304 / NBRC 14216 / KM-6054</strain>
    </source>
</reference>
<evidence type="ECO:0000313" key="4">
    <source>
        <dbReference type="EMBL" id="BAJ29395.1"/>
    </source>
</evidence>
<dbReference type="FunFam" id="3.30.450.380:FF:000002">
    <property type="entry name" value="Secretion protein, partial"/>
    <property type="match status" value="1"/>
</dbReference>
<dbReference type="InterPro" id="IPR027417">
    <property type="entry name" value="P-loop_NTPase"/>
</dbReference>
<gene>
    <name evidence="4" type="ordered locus">KSE_35910</name>
</gene>